<feature type="compositionally biased region" description="Acidic residues" evidence="1">
    <location>
        <begin position="645"/>
        <end position="660"/>
    </location>
</feature>
<feature type="compositionally biased region" description="Low complexity" evidence="1">
    <location>
        <begin position="78"/>
        <end position="94"/>
    </location>
</feature>
<dbReference type="EMBL" id="WIXE01023076">
    <property type="protein sequence ID" value="KAK5966818.1"/>
    <property type="molecule type" value="Genomic_DNA"/>
</dbReference>
<feature type="region of interest" description="Disordered" evidence="1">
    <location>
        <begin position="261"/>
        <end position="393"/>
    </location>
</feature>
<dbReference type="SUPFAM" id="SSF69360">
    <property type="entry name" value="Cell wall binding repeat"/>
    <property type="match status" value="1"/>
</dbReference>
<protein>
    <submittedName>
        <fullName evidence="2">Uncharacterized protein</fullName>
    </submittedName>
</protein>
<comment type="caution">
    <text evidence="2">The sequence shown here is derived from an EMBL/GenBank/DDBJ whole genome shotgun (WGS) entry which is preliminary data.</text>
</comment>
<evidence type="ECO:0000256" key="1">
    <source>
        <dbReference type="SAM" id="MobiDB-lite"/>
    </source>
</evidence>
<feature type="compositionally biased region" description="Basic and acidic residues" evidence="1">
    <location>
        <begin position="169"/>
        <end position="185"/>
    </location>
</feature>
<feature type="compositionally biased region" description="Basic and acidic residues" evidence="1">
    <location>
        <begin position="355"/>
        <end position="364"/>
    </location>
</feature>
<evidence type="ECO:0000313" key="2">
    <source>
        <dbReference type="EMBL" id="KAK5966818.1"/>
    </source>
</evidence>
<keyword evidence="3" id="KW-1185">Reference proteome</keyword>
<feature type="region of interest" description="Disordered" evidence="1">
    <location>
        <begin position="642"/>
        <end position="678"/>
    </location>
</feature>
<organism evidence="2 3">
    <name type="scientific">Trichostrongylus colubriformis</name>
    <name type="common">Black scour worm</name>
    <dbReference type="NCBI Taxonomy" id="6319"/>
    <lineage>
        <taxon>Eukaryota</taxon>
        <taxon>Metazoa</taxon>
        <taxon>Ecdysozoa</taxon>
        <taxon>Nematoda</taxon>
        <taxon>Chromadorea</taxon>
        <taxon>Rhabditida</taxon>
        <taxon>Rhabditina</taxon>
        <taxon>Rhabditomorpha</taxon>
        <taxon>Strongyloidea</taxon>
        <taxon>Trichostrongylidae</taxon>
        <taxon>Trichostrongylus</taxon>
    </lineage>
</organism>
<feature type="compositionally biased region" description="Basic and acidic residues" evidence="1">
    <location>
        <begin position="281"/>
        <end position="294"/>
    </location>
</feature>
<feature type="compositionally biased region" description="Low complexity" evidence="1">
    <location>
        <begin position="103"/>
        <end position="168"/>
    </location>
</feature>
<feature type="region of interest" description="Disordered" evidence="1">
    <location>
        <begin position="31"/>
        <end position="241"/>
    </location>
</feature>
<name>A0AAN8FMC6_TRICO</name>
<dbReference type="AlphaFoldDB" id="A0AAN8FMC6"/>
<feature type="region of interest" description="Disordered" evidence="1">
    <location>
        <begin position="413"/>
        <end position="479"/>
    </location>
</feature>
<sequence>TELIRQIQLFQELEPLPGGKYHIVRRVMETDKPHNIPPEQIEYGGSPSYPSESQSSSHPAWDHQPSHSGSEHPDHPGHPGSSQPGHPGHSGSPYPGHPGHPGHPGSQHPGHPSSQHPGHSGHPGSQDSGHPGHPVSQHPGHPGHPGSQHPGHSGSQYPGHPGHPGSSHPARDEPPSSAHFPDRGEPPALAQSDRRAPSGYPAPQPHPQQYGGGDRETLPPIQYDETWYEPPGQGSYPRLLFSPHHGWREMSEDEVRRVRRIQPLADYDPELSSPVDNLPDQESRNQKGSDSTDPRHHRPYPHSHQMQRPSDMHQSSHQTYPSAGSHGQYPDHAHEQRVSGHAGTTSESSEEENPIVERRTDVHGRTWILQDGRWHPADGSEPMPQQTQTPPTVIHADRGGVWVYRDGLWQRDPNAVPGAAAQVPQTQPHENREGPQAEPYRPPDGWVSRNGKWDYEGQTPAGRQDEARDSAPQESDVRAGNGWVLRDGIWYYEPQGQTEAPTTPPQTGAERAGDGWVLRDGTWYYEPQNYHDQRVHARIHGAADHAGAGQWEFHDGAWHFVKHGQPYSHAPGGNVEGHMVHADPDHDRMVKVKKVHVPDHGDHSQKLVQRVVKLESGGTGDDEGASKDNDSSIDYRNWTYSFYEQDGDPEGGGEIYESDVSEASGQQPAERHGSPQYIEKGNMAAVVYADEEESEPGRSFSSYFIRDGNVGAMVYTEGESEGSQRIPQASTDGGFAPHGPPILTVDDFKRLQPPLTGTESLQDGAANLSCDGMNMKEEPEEFWLLRTTPCGENAPEGRILMPNGEIVKFYGYPKLVQA</sequence>
<feature type="compositionally biased region" description="Polar residues" evidence="1">
    <location>
        <begin position="304"/>
        <end position="322"/>
    </location>
</feature>
<feature type="compositionally biased region" description="Basic and acidic residues" evidence="1">
    <location>
        <begin position="60"/>
        <end position="77"/>
    </location>
</feature>
<accession>A0AAN8FMC6</accession>
<proteinExistence type="predicted"/>
<feature type="compositionally biased region" description="Low complexity" evidence="1">
    <location>
        <begin position="42"/>
        <end position="57"/>
    </location>
</feature>
<dbReference type="Proteomes" id="UP001331761">
    <property type="component" value="Unassembled WGS sequence"/>
</dbReference>
<feature type="compositionally biased region" description="Basic and acidic residues" evidence="1">
    <location>
        <begin position="463"/>
        <end position="477"/>
    </location>
</feature>
<evidence type="ECO:0000313" key="3">
    <source>
        <dbReference type="Proteomes" id="UP001331761"/>
    </source>
</evidence>
<feature type="non-terminal residue" evidence="2">
    <location>
        <position position="1"/>
    </location>
</feature>
<reference evidence="2 3" key="1">
    <citation type="submission" date="2019-10" db="EMBL/GenBank/DDBJ databases">
        <title>Assembly and Annotation for the nematode Trichostrongylus colubriformis.</title>
        <authorList>
            <person name="Martin J."/>
        </authorList>
    </citation>
    <scope>NUCLEOTIDE SEQUENCE [LARGE SCALE GENOMIC DNA]</scope>
    <source>
        <strain evidence="2">G859</strain>
        <tissue evidence="2">Whole worm</tissue>
    </source>
</reference>
<gene>
    <name evidence="2" type="ORF">GCK32_020143</name>
</gene>
<feature type="compositionally biased region" description="Basic and acidic residues" evidence="1">
    <location>
        <begin position="329"/>
        <end position="338"/>
    </location>
</feature>